<feature type="chain" id="PRO_5021851292" evidence="4">
    <location>
        <begin position="29"/>
        <end position="496"/>
    </location>
</feature>
<feature type="domain" description="Sulfatase N-terminal" evidence="5">
    <location>
        <begin position="153"/>
        <end position="303"/>
    </location>
</feature>
<dbReference type="Pfam" id="PF00884">
    <property type="entry name" value="Sulfatase"/>
    <property type="match status" value="2"/>
</dbReference>
<dbReference type="KEGG" id="mri:Mal4_46290"/>
<feature type="region of interest" description="Disordered" evidence="3">
    <location>
        <begin position="474"/>
        <end position="496"/>
    </location>
</feature>
<dbReference type="Proteomes" id="UP000320496">
    <property type="component" value="Chromosome"/>
</dbReference>
<dbReference type="EC" id="3.1.6.6" evidence="6"/>
<dbReference type="RefSeq" id="WP_145371463.1">
    <property type="nucleotide sequence ID" value="NZ_CP036275.1"/>
</dbReference>
<comment type="similarity">
    <text evidence="1">Belongs to the sulfatase family.</text>
</comment>
<dbReference type="InterPro" id="IPR052701">
    <property type="entry name" value="GAG_Ulvan_Degrading_Sulfatases"/>
</dbReference>
<accession>A0A517ZCQ2</accession>
<keyword evidence="4" id="KW-0732">Signal</keyword>
<protein>
    <submittedName>
        <fullName evidence="6">Choline-sulfatase</fullName>
        <ecNumber evidence="6">3.1.6.6</ecNumber>
    </submittedName>
</protein>
<proteinExistence type="inferred from homology"/>
<feature type="signal peptide" evidence="4">
    <location>
        <begin position="1"/>
        <end position="28"/>
    </location>
</feature>
<dbReference type="CDD" id="cd16027">
    <property type="entry name" value="SGSH"/>
    <property type="match status" value="1"/>
</dbReference>
<dbReference type="AlphaFoldDB" id="A0A517ZCQ2"/>
<evidence type="ECO:0000256" key="3">
    <source>
        <dbReference type="SAM" id="MobiDB-lite"/>
    </source>
</evidence>
<dbReference type="PANTHER" id="PTHR43751">
    <property type="entry name" value="SULFATASE"/>
    <property type="match status" value="1"/>
</dbReference>
<dbReference type="GO" id="GO:0047753">
    <property type="term" value="F:choline-sulfatase activity"/>
    <property type="evidence" value="ECO:0007669"/>
    <property type="project" value="UniProtKB-EC"/>
</dbReference>
<dbReference type="EMBL" id="CP036275">
    <property type="protein sequence ID" value="QDU40273.1"/>
    <property type="molecule type" value="Genomic_DNA"/>
</dbReference>
<evidence type="ECO:0000256" key="2">
    <source>
        <dbReference type="ARBA" id="ARBA00022801"/>
    </source>
</evidence>
<name>A0A517ZCQ2_9PLAN</name>
<dbReference type="PROSITE" id="PS00523">
    <property type="entry name" value="SULFATASE_1"/>
    <property type="match status" value="1"/>
</dbReference>
<keyword evidence="2 6" id="KW-0378">Hydrolase</keyword>
<sequence length="496" mass="55322" precursor="true">MRSRRFLPLLLTALVLAMLMTSSRAIRAADDPSSRPNILFAIADDWGWPHAGAYGDPVVQTPTFDRLARDGVLFEHAFVSSPSCTPSRSAILTGQYHWRLKGAANLWSVFPDEFRTYPHILEEAGYDTGVTGKGWGPGKTESPNRPLVGRRVKNFRQFLASHPDDKPFCFWLGSSDPHRPYKAGTGAGRGMDLDAIRLPACFPDSETVRSDVADYYFEVERFDRLVGDAVKALEEIGELDNTLILMTGDHGMPFPRCKSNVYDSGTRVPLAACWPNRVPGGRVVTDFVSLTDLAPTFFEMAGVDIPDDVTGRSLLPVLTSEESGRVDETRDHVLVGKERHVPSQEAPDMGGYPFRAIRTDRFLYVRNFEPDRWPNGTPHHEKAAIPGTWYGDTDNGPTKTYMVENRDRDETHRRLYELSFGKRPAVELYDLSSDPDQLNNVAGQPEYAQAQQRLAEQLTTELRATGDPRIIGGGEAFDAFPYLGGGPKYPGRRKQK</sequence>
<dbReference type="SUPFAM" id="SSF53649">
    <property type="entry name" value="Alkaline phosphatase-like"/>
    <property type="match status" value="1"/>
</dbReference>
<evidence type="ECO:0000256" key="4">
    <source>
        <dbReference type="SAM" id="SignalP"/>
    </source>
</evidence>
<evidence type="ECO:0000256" key="1">
    <source>
        <dbReference type="ARBA" id="ARBA00008779"/>
    </source>
</evidence>
<gene>
    <name evidence="6" type="primary">betC_19</name>
    <name evidence="6" type="ORF">Mal4_46290</name>
</gene>
<evidence type="ECO:0000259" key="5">
    <source>
        <dbReference type="Pfam" id="PF00884"/>
    </source>
</evidence>
<reference evidence="6 7" key="1">
    <citation type="submission" date="2019-02" db="EMBL/GenBank/DDBJ databases">
        <title>Deep-cultivation of Planctomycetes and their phenomic and genomic characterization uncovers novel biology.</title>
        <authorList>
            <person name="Wiegand S."/>
            <person name="Jogler M."/>
            <person name="Boedeker C."/>
            <person name="Pinto D."/>
            <person name="Vollmers J."/>
            <person name="Rivas-Marin E."/>
            <person name="Kohn T."/>
            <person name="Peeters S.H."/>
            <person name="Heuer A."/>
            <person name="Rast P."/>
            <person name="Oberbeckmann S."/>
            <person name="Bunk B."/>
            <person name="Jeske O."/>
            <person name="Meyerdierks A."/>
            <person name="Storesund J.E."/>
            <person name="Kallscheuer N."/>
            <person name="Luecker S."/>
            <person name="Lage O.M."/>
            <person name="Pohl T."/>
            <person name="Merkel B.J."/>
            <person name="Hornburger P."/>
            <person name="Mueller R.-W."/>
            <person name="Bruemmer F."/>
            <person name="Labrenz M."/>
            <person name="Spormann A.M."/>
            <person name="Op den Camp H."/>
            <person name="Overmann J."/>
            <person name="Amann R."/>
            <person name="Jetten M.S.M."/>
            <person name="Mascher T."/>
            <person name="Medema M.H."/>
            <person name="Devos D.P."/>
            <person name="Kaster A.-K."/>
            <person name="Ovreas L."/>
            <person name="Rohde M."/>
            <person name="Galperin M.Y."/>
            <person name="Jogler C."/>
        </authorList>
    </citation>
    <scope>NUCLEOTIDE SEQUENCE [LARGE SCALE GENOMIC DNA]</scope>
    <source>
        <strain evidence="6 7">Mal4</strain>
    </source>
</reference>
<organism evidence="6 7">
    <name type="scientific">Maioricimonas rarisocia</name>
    <dbReference type="NCBI Taxonomy" id="2528026"/>
    <lineage>
        <taxon>Bacteria</taxon>
        <taxon>Pseudomonadati</taxon>
        <taxon>Planctomycetota</taxon>
        <taxon>Planctomycetia</taxon>
        <taxon>Planctomycetales</taxon>
        <taxon>Planctomycetaceae</taxon>
        <taxon>Maioricimonas</taxon>
    </lineage>
</organism>
<dbReference type="Gene3D" id="3.40.720.10">
    <property type="entry name" value="Alkaline Phosphatase, subunit A"/>
    <property type="match status" value="1"/>
</dbReference>
<dbReference type="OrthoDB" id="9762324at2"/>
<dbReference type="PANTHER" id="PTHR43751:SF1">
    <property type="entry name" value="SULFATASE ATSG-RELATED"/>
    <property type="match status" value="1"/>
</dbReference>
<evidence type="ECO:0000313" key="6">
    <source>
        <dbReference type="EMBL" id="QDU40273.1"/>
    </source>
</evidence>
<feature type="region of interest" description="Disordered" evidence="3">
    <location>
        <begin position="375"/>
        <end position="397"/>
    </location>
</feature>
<feature type="domain" description="Sulfatase N-terminal" evidence="5">
    <location>
        <begin position="36"/>
        <end position="134"/>
    </location>
</feature>
<dbReference type="InterPro" id="IPR017850">
    <property type="entry name" value="Alkaline_phosphatase_core_sf"/>
</dbReference>
<dbReference type="InterPro" id="IPR000917">
    <property type="entry name" value="Sulfatase_N"/>
</dbReference>
<keyword evidence="7" id="KW-1185">Reference proteome</keyword>
<dbReference type="InterPro" id="IPR024607">
    <property type="entry name" value="Sulfatase_CS"/>
</dbReference>
<evidence type="ECO:0000313" key="7">
    <source>
        <dbReference type="Proteomes" id="UP000320496"/>
    </source>
</evidence>